<dbReference type="InParanoid" id="A0A1X7SZQ2"/>
<sequence length="45" mass="5270">MEDEELLLPHLQMMSLTAMAFVAFLLLSLYYYTILVNFAILNILF</sequence>
<name>A0A1X7SZQ2_AMPQE</name>
<dbReference type="AlphaFoldDB" id="A0A1X7SZQ2"/>
<organism evidence="2">
    <name type="scientific">Amphimedon queenslandica</name>
    <name type="common">Sponge</name>
    <dbReference type="NCBI Taxonomy" id="400682"/>
    <lineage>
        <taxon>Eukaryota</taxon>
        <taxon>Metazoa</taxon>
        <taxon>Porifera</taxon>
        <taxon>Demospongiae</taxon>
        <taxon>Heteroscleromorpha</taxon>
        <taxon>Haplosclerida</taxon>
        <taxon>Niphatidae</taxon>
        <taxon>Amphimedon</taxon>
    </lineage>
</organism>
<dbReference type="EnsemblMetazoa" id="Aqu2.1.07555_001">
    <property type="protein sequence ID" value="Aqu2.1.07555_001"/>
    <property type="gene ID" value="Aqu2.1.07555"/>
</dbReference>
<keyword evidence="1" id="KW-0812">Transmembrane</keyword>
<evidence type="ECO:0000313" key="2">
    <source>
        <dbReference type="EnsemblMetazoa" id="Aqu2.1.07555_001"/>
    </source>
</evidence>
<proteinExistence type="predicted"/>
<accession>A0A1X7SZQ2</accession>
<evidence type="ECO:0000256" key="1">
    <source>
        <dbReference type="SAM" id="Phobius"/>
    </source>
</evidence>
<feature type="transmembrane region" description="Helical" evidence="1">
    <location>
        <begin position="20"/>
        <end position="44"/>
    </location>
</feature>
<reference evidence="2" key="1">
    <citation type="submission" date="2017-05" db="UniProtKB">
        <authorList>
            <consortium name="EnsemblMetazoa"/>
        </authorList>
    </citation>
    <scope>IDENTIFICATION</scope>
</reference>
<keyword evidence="1" id="KW-1133">Transmembrane helix</keyword>
<protein>
    <submittedName>
        <fullName evidence="2">Uncharacterized protein</fullName>
    </submittedName>
</protein>
<keyword evidence="1" id="KW-0472">Membrane</keyword>